<dbReference type="EMBL" id="JAHCVI010000001">
    <property type="protein sequence ID" value="KAG7294169.1"/>
    <property type="molecule type" value="Genomic_DNA"/>
</dbReference>
<dbReference type="CDD" id="cd09917">
    <property type="entry name" value="F-box_SF"/>
    <property type="match status" value="1"/>
</dbReference>
<keyword evidence="4" id="KW-1185">Reference proteome</keyword>
<reference evidence="3" key="1">
    <citation type="submission" date="2023-02" db="EMBL/GenBank/DDBJ databases">
        <authorList>
            <person name="Palmer J.M."/>
        </authorList>
    </citation>
    <scope>NUCLEOTIDE SEQUENCE</scope>
    <source>
        <strain evidence="3">FW57</strain>
    </source>
</reference>
<name>A0AAD4I094_9PEZI</name>
<dbReference type="SMART" id="SM00256">
    <property type="entry name" value="FBOX"/>
    <property type="match status" value="1"/>
</dbReference>
<evidence type="ECO:0000313" key="4">
    <source>
        <dbReference type="Proteomes" id="UP001197093"/>
    </source>
</evidence>
<feature type="region of interest" description="Disordered" evidence="1">
    <location>
        <begin position="1"/>
        <end position="24"/>
    </location>
</feature>
<dbReference type="PROSITE" id="PS50181">
    <property type="entry name" value="FBOX"/>
    <property type="match status" value="1"/>
</dbReference>
<feature type="region of interest" description="Disordered" evidence="1">
    <location>
        <begin position="55"/>
        <end position="77"/>
    </location>
</feature>
<dbReference type="InterPro" id="IPR001810">
    <property type="entry name" value="F-box_dom"/>
</dbReference>
<feature type="domain" description="F-box" evidence="2">
    <location>
        <begin position="79"/>
        <end position="125"/>
    </location>
</feature>
<dbReference type="Proteomes" id="UP001197093">
    <property type="component" value="Unassembled WGS sequence"/>
</dbReference>
<accession>A0AAD4I094</accession>
<protein>
    <recommendedName>
        <fullName evidence="2">F-box domain-containing protein</fullName>
    </recommendedName>
</protein>
<dbReference type="AlphaFoldDB" id="A0AAD4I094"/>
<gene>
    <name evidence="3" type="ORF">NEMBOFW57_004238</name>
</gene>
<dbReference type="SUPFAM" id="SSF81383">
    <property type="entry name" value="F-box domain"/>
    <property type="match status" value="1"/>
</dbReference>
<proteinExistence type="predicted"/>
<evidence type="ECO:0000256" key="1">
    <source>
        <dbReference type="SAM" id="MobiDB-lite"/>
    </source>
</evidence>
<sequence>MQWGHDYEGSTAQAEDPSALPPGEEGRVIRSVVIGIHYMDPLEIPQLQPLFENMDQADEDRPSPGGSPSLQRCSATHHTDPFARLPAEILQTIVTQLPTPDVAALRRASRAWAGLSLHDLFWRSRFQPGGEFEFVFEAASHFSRVRGRWQEIYHGVKALQYEPLQSQVCMQNRKRVWHLASSLRDLMSKARGTECEGADNYVQELLDDPHWITACRGLHELRHDLSYGSRMIFQRSVNVPDDAVGLFVSMIDIFGRRYVSGIRIQQADGHSTKIDNLPALEIVSPDVANVDAELVQSAYISQNLAEASGIDPRVSRYEILDNGSDSAVFSIDLKQLVGDSIFIQINSLLSKKLRIPLLQEQISVARDCELPSPPPISLGLFNSAVRPALGIERVRVKNNL</sequence>
<dbReference type="InterPro" id="IPR056021">
    <property type="entry name" value="DUF7600"/>
</dbReference>
<evidence type="ECO:0000313" key="3">
    <source>
        <dbReference type="EMBL" id="KAG7294169.1"/>
    </source>
</evidence>
<comment type="caution">
    <text evidence="3">The sequence shown here is derived from an EMBL/GenBank/DDBJ whole genome shotgun (WGS) entry which is preliminary data.</text>
</comment>
<dbReference type="Pfam" id="PF12937">
    <property type="entry name" value="F-box-like"/>
    <property type="match status" value="1"/>
</dbReference>
<dbReference type="Gene3D" id="1.20.1280.50">
    <property type="match status" value="1"/>
</dbReference>
<organism evidence="3 4">
    <name type="scientific">Staphylotrichum longicolle</name>
    <dbReference type="NCBI Taxonomy" id="669026"/>
    <lineage>
        <taxon>Eukaryota</taxon>
        <taxon>Fungi</taxon>
        <taxon>Dikarya</taxon>
        <taxon>Ascomycota</taxon>
        <taxon>Pezizomycotina</taxon>
        <taxon>Sordariomycetes</taxon>
        <taxon>Sordariomycetidae</taxon>
        <taxon>Sordariales</taxon>
        <taxon>Chaetomiaceae</taxon>
        <taxon>Staphylotrichum</taxon>
    </lineage>
</organism>
<dbReference type="Pfam" id="PF24539">
    <property type="entry name" value="DUF7600"/>
    <property type="match status" value="1"/>
</dbReference>
<feature type="compositionally biased region" description="Polar residues" evidence="1">
    <location>
        <begin position="66"/>
        <end position="76"/>
    </location>
</feature>
<evidence type="ECO:0000259" key="2">
    <source>
        <dbReference type="PROSITE" id="PS50181"/>
    </source>
</evidence>
<dbReference type="InterPro" id="IPR036047">
    <property type="entry name" value="F-box-like_dom_sf"/>
</dbReference>